<evidence type="ECO:0000256" key="1">
    <source>
        <dbReference type="SAM" id="MobiDB-lite"/>
    </source>
</evidence>
<sequence>MGNEQSITDSTTISSAPSAVPAQKKISICSNHQQRNSVPDDTDFSGIRQSKSAQSTPRNEIFRQHQQAPKALSSLEFGSRLQNLAARRRRMSAEESLAQRRLSTISRASQLSLINNDLNLSPRRVSKMYETGDFSLTFAEQLRLTR</sequence>
<name>A0A914DFB9_9BILA</name>
<dbReference type="WBParaSite" id="ACRNAN_scaffold2342.g20941.t2">
    <property type="protein sequence ID" value="ACRNAN_scaffold2342.g20941.t2"/>
    <property type="gene ID" value="ACRNAN_scaffold2342.g20941"/>
</dbReference>
<evidence type="ECO:0000313" key="2">
    <source>
        <dbReference type="Proteomes" id="UP000887540"/>
    </source>
</evidence>
<reference evidence="3" key="1">
    <citation type="submission" date="2022-11" db="UniProtKB">
        <authorList>
            <consortium name="WormBaseParasite"/>
        </authorList>
    </citation>
    <scope>IDENTIFICATION</scope>
</reference>
<proteinExistence type="predicted"/>
<feature type="compositionally biased region" description="Polar residues" evidence="1">
    <location>
        <begin position="1"/>
        <end position="17"/>
    </location>
</feature>
<organism evidence="2 3">
    <name type="scientific">Acrobeloides nanus</name>
    <dbReference type="NCBI Taxonomy" id="290746"/>
    <lineage>
        <taxon>Eukaryota</taxon>
        <taxon>Metazoa</taxon>
        <taxon>Ecdysozoa</taxon>
        <taxon>Nematoda</taxon>
        <taxon>Chromadorea</taxon>
        <taxon>Rhabditida</taxon>
        <taxon>Tylenchina</taxon>
        <taxon>Cephalobomorpha</taxon>
        <taxon>Cephaloboidea</taxon>
        <taxon>Cephalobidae</taxon>
        <taxon>Acrobeloides</taxon>
    </lineage>
</organism>
<accession>A0A914DFB9</accession>
<dbReference type="AlphaFoldDB" id="A0A914DFB9"/>
<dbReference type="Proteomes" id="UP000887540">
    <property type="component" value="Unplaced"/>
</dbReference>
<feature type="compositionally biased region" description="Polar residues" evidence="1">
    <location>
        <begin position="47"/>
        <end position="58"/>
    </location>
</feature>
<keyword evidence="2" id="KW-1185">Reference proteome</keyword>
<feature type="region of interest" description="Disordered" evidence="1">
    <location>
        <begin position="1"/>
        <end position="69"/>
    </location>
</feature>
<protein>
    <submittedName>
        <fullName evidence="3">Uncharacterized protein</fullName>
    </submittedName>
</protein>
<evidence type="ECO:0000313" key="3">
    <source>
        <dbReference type="WBParaSite" id="ACRNAN_scaffold2342.g20941.t2"/>
    </source>
</evidence>
<feature type="compositionally biased region" description="Polar residues" evidence="1">
    <location>
        <begin position="28"/>
        <end position="39"/>
    </location>
</feature>